<accession>A0ABN3TGG3</accession>
<keyword evidence="2" id="KW-1185">Reference proteome</keyword>
<organism evidence="1 2">
    <name type="scientific">Streptomyces violaceolatus</name>
    <dbReference type="NCBI Taxonomy" id="67378"/>
    <lineage>
        <taxon>Bacteria</taxon>
        <taxon>Bacillati</taxon>
        <taxon>Actinomycetota</taxon>
        <taxon>Actinomycetes</taxon>
        <taxon>Kitasatosporales</taxon>
        <taxon>Streptomycetaceae</taxon>
        <taxon>Streptomyces</taxon>
        <taxon>Streptomyces violaceoruber group</taxon>
    </lineage>
</organism>
<name>A0ABN3TGG3_9ACTN</name>
<protein>
    <recommendedName>
        <fullName evidence="3">DNA-binding protein</fullName>
    </recommendedName>
</protein>
<reference evidence="1 2" key="1">
    <citation type="journal article" date="2019" name="Int. J. Syst. Evol. Microbiol.">
        <title>The Global Catalogue of Microorganisms (GCM) 10K type strain sequencing project: providing services to taxonomists for standard genome sequencing and annotation.</title>
        <authorList>
            <consortium name="The Broad Institute Genomics Platform"/>
            <consortium name="The Broad Institute Genome Sequencing Center for Infectious Disease"/>
            <person name="Wu L."/>
            <person name="Ma J."/>
        </authorList>
    </citation>
    <scope>NUCLEOTIDE SEQUENCE [LARGE SCALE GENOMIC DNA]</scope>
    <source>
        <strain evidence="1 2">JCM 4531</strain>
    </source>
</reference>
<dbReference type="Proteomes" id="UP001499989">
    <property type="component" value="Unassembled WGS sequence"/>
</dbReference>
<gene>
    <name evidence="1" type="ORF">GCM10010310_77490</name>
</gene>
<dbReference type="RefSeq" id="WP_319123373.1">
    <property type="nucleotide sequence ID" value="NZ_BAAASK010000046.1"/>
</dbReference>
<evidence type="ECO:0000313" key="2">
    <source>
        <dbReference type="Proteomes" id="UP001499989"/>
    </source>
</evidence>
<evidence type="ECO:0000313" key="1">
    <source>
        <dbReference type="EMBL" id="GAA2704122.1"/>
    </source>
</evidence>
<dbReference type="EMBL" id="BAAASK010000046">
    <property type="protein sequence ID" value="GAA2704122.1"/>
    <property type="molecule type" value="Genomic_DNA"/>
</dbReference>
<evidence type="ECO:0008006" key="3">
    <source>
        <dbReference type="Google" id="ProtNLM"/>
    </source>
</evidence>
<proteinExistence type="predicted"/>
<sequence>MLAAHLSVGVRGTEATDSSSEGDAVEAALGLIVRLRREPDCPFGPALTRLAAGYAFLAGQLRMLRGQLGAAMFFYDRGLRWAALCADTALTLTVLCDMNALARLENDRAGAVGHARAMLSAARGRSWAESLAQLHLARGFALLGESGETLASVTRCRTALAEVARDASDGPDWIKGAQGAVLVEAGIGGALRDAAVATSDRGLARDALDVTQRAMTRVPQPPRPAAVLLGLRLADCHACAGRPETAASVASPLLAEALAVTRVTVGHELRGLLGRLAPRWPHLGPAHPMTAAVR</sequence>
<comment type="caution">
    <text evidence="1">The sequence shown here is derived from an EMBL/GenBank/DDBJ whole genome shotgun (WGS) entry which is preliminary data.</text>
</comment>